<dbReference type="GO" id="GO:0004497">
    <property type="term" value="F:monooxygenase activity"/>
    <property type="evidence" value="ECO:0007669"/>
    <property type="project" value="UniProtKB-KW"/>
</dbReference>
<keyword evidence="9" id="KW-1133">Transmembrane helix</keyword>
<dbReference type="EMBL" id="ML213536">
    <property type="protein sequence ID" value="TFK45830.1"/>
    <property type="molecule type" value="Genomic_DNA"/>
</dbReference>
<comment type="pathway">
    <text evidence="2">Secondary metabolite biosynthesis.</text>
</comment>
<gene>
    <name evidence="10" type="ORF">OE88DRAFT_1739944</name>
</gene>
<feature type="transmembrane region" description="Helical" evidence="9">
    <location>
        <begin position="43"/>
        <end position="61"/>
    </location>
</feature>
<dbReference type="Pfam" id="PF00067">
    <property type="entry name" value="p450"/>
    <property type="match status" value="1"/>
</dbReference>
<organism evidence="10 11">
    <name type="scientific">Heliocybe sulcata</name>
    <dbReference type="NCBI Taxonomy" id="5364"/>
    <lineage>
        <taxon>Eukaryota</taxon>
        <taxon>Fungi</taxon>
        <taxon>Dikarya</taxon>
        <taxon>Basidiomycota</taxon>
        <taxon>Agaricomycotina</taxon>
        <taxon>Agaricomycetes</taxon>
        <taxon>Gloeophyllales</taxon>
        <taxon>Gloeophyllaceae</taxon>
        <taxon>Heliocybe</taxon>
    </lineage>
</organism>
<keyword evidence="6 8" id="KW-0408">Iron</keyword>
<keyword evidence="4 8" id="KW-0479">Metal-binding</keyword>
<name>A0A5C3MKN1_9AGAM</name>
<dbReference type="GO" id="GO:0016705">
    <property type="term" value="F:oxidoreductase activity, acting on paired donors, with incorporation or reduction of molecular oxygen"/>
    <property type="evidence" value="ECO:0007669"/>
    <property type="project" value="InterPro"/>
</dbReference>
<dbReference type="InterPro" id="IPR001128">
    <property type="entry name" value="Cyt_P450"/>
</dbReference>
<dbReference type="SUPFAM" id="SSF48264">
    <property type="entry name" value="Cytochrome P450"/>
    <property type="match status" value="1"/>
</dbReference>
<keyword evidence="11" id="KW-1185">Reference proteome</keyword>
<keyword evidence="5" id="KW-0560">Oxidoreductase</keyword>
<dbReference type="OrthoDB" id="6692864at2759"/>
<evidence type="ECO:0000256" key="4">
    <source>
        <dbReference type="ARBA" id="ARBA00022723"/>
    </source>
</evidence>
<dbReference type="STRING" id="5364.A0A5C3MKN1"/>
<evidence type="ECO:0000313" key="10">
    <source>
        <dbReference type="EMBL" id="TFK45830.1"/>
    </source>
</evidence>
<dbReference type="InterPro" id="IPR002403">
    <property type="entry name" value="Cyt_P450_E_grp-IV"/>
</dbReference>
<evidence type="ECO:0000256" key="1">
    <source>
        <dbReference type="ARBA" id="ARBA00001971"/>
    </source>
</evidence>
<dbReference type="CDD" id="cd11061">
    <property type="entry name" value="CYP67-like"/>
    <property type="match status" value="1"/>
</dbReference>
<accession>A0A5C3MKN1</accession>
<keyword evidence="9" id="KW-0472">Membrane</keyword>
<dbReference type="GO" id="GO:0005506">
    <property type="term" value="F:iron ion binding"/>
    <property type="evidence" value="ECO:0007669"/>
    <property type="project" value="InterPro"/>
</dbReference>
<evidence type="ECO:0000256" key="5">
    <source>
        <dbReference type="ARBA" id="ARBA00023002"/>
    </source>
</evidence>
<evidence type="ECO:0000256" key="3">
    <source>
        <dbReference type="ARBA" id="ARBA00010617"/>
    </source>
</evidence>
<dbReference type="PANTHER" id="PTHR24305:SF187">
    <property type="entry name" value="P450, PUTATIVE (EUROFUNG)-RELATED"/>
    <property type="match status" value="1"/>
</dbReference>
<evidence type="ECO:0000256" key="9">
    <source>
        <dbReference type="SAM" id="Phobius"/>
    </source>
</evidence>
<keyword evidence="8" id="KW-0349">Heme</keyword>
<dbReference type="PANTHER" id="PTHR24305">
    <property type="entry name" value="CYTOCHROME P450"/>
    <property type="match status" value="1"/>
</dbReference>
<evidence type="ECO:0000256" key="6">
    <source>
        <dbReference type="ARBA" id="ARBA00023004"/>
    </source>
</evidence>
<dbReference type="InterPro" id="IPR036396">
    <property type="entry name" value="Cyt_P450_sf"/>
</dbReference>
<dbReference type="InterPro" id="IPR050121">
    <property type="entry name" value="Cytochrome_P450_monoxygenase"/>
</dbReference>
<dbReference type="GO" id="GO:0020037">
    <property type="term" value="F:heme binding"/>
    <property type="evidence" value="ECO:0007669"/>
    <property type="project" value="InterPro"/>
</dbReference>
<dbReference type="PRINTS" id="PR00385">
    <property type="entry name" value="P450"/>
</dbReference>
<evidence type="ECO:0000256" key="7">
    <source>
        <dbReference type="ARBA" id="ARBA00023033"/>
    </source>
</evidence>
<reference evidence="10 11" key="1">
    <citation type="journal article" date="2019" name="Nat. Ecol. Evol.">
        <title>Megaphylogeny resolves global patterns of mushroom evolution.</title>
        <authorList>
            <person name="Varga T."/>
            <person name="Krizsan K."/>
            <person name="Foldi C."/>
            <person name="Dima B."/>
            <person name="Sanchez-Garcia M."/>
            <person name="Sanchez-Ramirez S."/>
            <person name="Szollosi G.J."/>
            <person name="Szarkandi J.G."/>
            <person name="Papp V."/>
            <person name="Albert L."/>
            <person name="Andreopoulos W."/>
            <person name="Angelini C."/>
            <person name="Antonin V."/>
            <person name="Barry K.W."/>
            <person name="Bougher N.L."/>
            <person name="Buchanan P."/>
            <person name="Buyck B."/>
            <person name="Bense V."/>
            <person name="Catcheside P."/>
            <person name="Chovatia M."/>
            <person name="Cooper J."/>
            <person name="Damon W."/>
            <person name="Desjardin D."/>
            <person name="Finy P."/>
            <person name="Geml J."/>
            <person name="Haridas S."/>
            <person name="Hughes K."/>
            <person name="Justo A."/>
            <person name="Karasinski D."/>
            <person name="Kautmanova I."/>
            <person name="Kiss B."/>
            <person name="Kocsube S."/>
            <person name="Kotiranta H."/>
            <person name="LaButti K.M."/>
            <person name="Lechner B.E."/>
            <person name="Liimatainen K."/>
            <person name="Lipzen A."/>
            <person name="Lukacs Z."/>
            <person name="Mihaltcheva S."/>
            <person name="Morgado L.N."/>
            <person name="Niskanen T."/>
            <person name="Noordeloos M.E."/>
            <person name="Ohm R.A."/>
            <person name="Ortiz-Santana B."/>
            <person name="Ovrebo C."/>
            <person name="Racz N."/>
            <person name="Riley R."/>
            <person name="Savchenko A."/>
            <person name="Shiryaev A."/>
            <person name="Soop K."/>
            <person name="Spirin V."/>
            <person name="Szebenyi C."/>
            <person name="Tomsovsky M."/>
            <person name="Tulloss R.E."/>
            <person name="Uehling J."/>
            <person name="Grigoriev I.V."/>
            <person name="Vagvolgyi C."/>
            <person name="Papp T."/>
            <person name="Martin F.M."/>
            <person name="Miettinen O."/>
            <person name="Hibbett D.S."/>
            <person name="Nagy L.G."/>
        </authorList>
    </citation>
    <scope>NUCLEOTIDE SEQUENCE [LARGE SCALE GENOMIC DNA]</scope>
    <source>
        <strain evidence="10 11">OMC1185</strain>
    </source>
</reference>
<protein>
    <submittedName>
        <fullName evidence="10">Cytochrome P450</fullName>
    </submittedName>
</protein>
<comment type="similarity">
    <text evidence="3">Belongs to the cytochrome P450 family.</text>
</comment>
<evidence type="ECO:0000256" key="2">
    <source>
        <dbReference type="ARBA" id="ARBA00005179"/>
    </source>
</evidence>
<dbReference type="Gene3D" id="1.10.630.10">
    <property type="entry name" value="Cytochrome P450"/>
    <property type="match status" value="1"/>
</dbReference>
<proteinExistence type="inferred from homology"/>
<dbReference type="AlphaFoldDB" id="A0A5C3MKN1"/>
<feature type="binding site" description="axial binding residue" evidence="8">
    <location>
        <position position="493"/>
    </location>
    <ligand>
        <name>heme</name>
        <dbReference type="ChEBI" id="CHEBI:30413"/>
    </ligand>
    <ligandPart>
        <name>Fe</name>
        <dbReference type="ChEBI" id="CHEBI:18248"/>
    </ligandPart>
</feature>
<evidence type="ECO:0000256" key="8">
    <source>
        <dbReference type="PIRSR" id="PIRSR602403-1"/>
    </source>
</evidence>
<sequence>MEFFDLPIPSFQQLLLVSVVAGLSSHSLLFIRGELDKYAPRIAVYQPLALCLVFAAAAFVYPTWGKVATASLIASAGYHTGLFSSILLYRAFFHPLRAYPGPLPARLTAFWSMSVSARANKWHLKVQELHRQYGDFVRIRPREISICHPDAVQDIHGYKSTCLKGPFYDINYPHYSLELTRDKAWHSQRRKVWDRGFTDKALKSYEPRIIAHSLELISHLSSRASSEESVDLMFWCHFFGLDVMGDLTFGKSFDIMSEKREENPVFKHSYASKAVVGTLITIPWLFLLVQRLPVVGQQRADWIGWCGKQLEERSKMKKDLPDIFTYLVDDDSKRAKDPLISQQDLVYDSELAISAGSDTVAATLTNVFFLLATHPEELRLLRQELDPLPPIDEISHSSLKNLPVLDGIINEALRLYPPVLSGVQRMTPKEGAVIAGRWIPGDTVVTTPTYVLHRDPRCFPRPDEFIPQRWSSEPDLALRKDAFNPFSAGTYSCAGKQLAMLELRIVVFMMVKTFDVRLADPVRGAIAFTEEPGHRDCFTTATPSLPVFLSKRQ</sequence>
<keyword evidence="7" id="KW-0503">Monooxygenase</keyword>
<evidence type="ECO:0000313" key="11">
    <source>
        <dbReference type="Proteomes" id="UP000305948"/>
    </source>
</evidence>
<dbReference type="PRINTS" id="PR00465">
    <property type="entry name" value="EP450IV"/>
</dbReference>
<feature type="transmembrane region" description="Helical" evidence="9">
    <location>
        <begin position="67"/>
        <end position="89"/>
    </location>
</feature>
<comment type="cofactor">
    <cofactor evidence="1 8">
        <name>heme</name>
        <dbReference type="ChEBI" id="CHEBI:30413"/>
    </cofactor>
</comment>
<dbReference type="Proteomes" id="UP000305948">
    <property type="component" value="Unassembled WGS sequence"/>
</dbReference>
<keyword evidence="9" id="KW-0812">Transmembrane</keyword>